<sequence>MYNNRISINKNQINNKIKVKLIEQTNLMQINKRIIDQYEGKCQYYALYLIINSEKKIWMSYRNNSSKD</sequence>
<dbReference type="AlphaFoldDB" id="A0A9N9DX48"/>
<evidence type="ECO:0000313" key="1">
    <source>
        <dbReference type="EMBL" id="CAG8652392.1"/>
    </source>
</evidence>
<gene>
    <name evidence="1" type="ORF">CPELLU_LOCUS9402</name>
</gene>
<keyword evidence="2" id="KW-1185">Reference proteome</keyword>
<organism evidence="1 2">
    <name type="scientific">Cetraspora pellucida</name>
    <dbReference type="NCBI Taxonomy" id="1433469"/>
    <lineage>
        <taxon>Eukaryota</taxon>
        <taxon>Fungi</taxon>
        <taxon>Fungi incertae sedis</taxon>
        <taxon>Mucoromycota</taxon>
        <taxon>Glomeromycotina</taxon>
        <taxon>Glomeromycetes</taxon>
        <taxon>Diversisporales</taxon>
        <taxon>Gigasporaceae</taxon>
        <taxon>Cetraspora</taxon>
    </lineage>
</organism>
<comment type="caution">
    <text evidence="1">The sequence shown here is derived from an EMBL/GenBank/DDBJ whole genome shotgun (WGS) entry which is preliminary data.</text>
</comment>
<evidence type="ECO:0000313" key="2">
    <source>
        <dbReference type="Proteomes" id="UP000789759"/>
    </source>
</evidence>
<reference evidence="1" key="1">
    <citation type="submission" date="2021-06" db="EMBL/GenBank/DDBJ databases">
        <authorList>
            <person name="Kallberg Y."/>
            <person name="Tangrot J."/>
            <person name="Rosling A."/>
        </authorList>
    </citation>
    <scope>NUCLEOTIDE SEQUENCE</scope>
    <source>
        <strain evidence="1">FL966</strain>
    </source>
</reference>
<proteinExistence type="predicted"/>
<dbReference type="EMBL" id="CAJVQA010007147">
    <property type="protein sequence ID" value="CAG8652392.1"/>
    <property type="molecule type" value="Genomic_DNA"/>
</dbReference>
<protein>
    <submittedName>
        <fullName evidence="1">25078_t:CDS:1</fullName>
    </submittedName>
</protein>
<name>A0A9N9DX48_9GLOM</name>
<dbReference type="Proteomes" id="UP000789759">
    <property type="component" value="Unassembled WGS sequence"/>
</dbReference>
<accession>A0A9N9DX48</accession>